<dbReference type="PATRIC" id="fig|1408281.3.peg.40"/>
<evidence type="ECO:0000256" key="1">
    <source>
        <dbReference type="ARBA" id="ARBA00004141"/>
    </source>
</evidence>
<dbReference type="GO" id="GO:0005886">
    <property type="term" value="C:plasma membrane"/>
    <property type="evidence" value="ECO:0007669"/>
    <property type="project" value="TreeGrafter"/>
</dbReference>
<feature type="transmembrane region" description="Helical" evidence="5">
    <location>
        <begin position="230"/>
        <end position="250"/>
    </location>
</feature>
<proteinExistence type="predicted"/>
<evidence type="ECO:0000256" key="5">
    <source>
        <dbReference type="SAM" id="Phobius"/>
    </source>
</evidence>
<keyword evidence="3 5" id="KW-1133">Transmembrane helix</keyword>
<evidence type="ECO:0000256" key="4">
    <source>
        <dbReference type="ARBA" id="ARBA00023136"/>
    </source>
</evidence>
<dbReference type="Pfam" id="PF00146">
    <property type="entry name" value="NADHdh"/>
    <property type="match status" value="1"/>
</dbReference>
<feature type="transmembrane region" description="Helical" evidence="5">
    <location>
        <begin position="148"/>
        <end position="166"/>
    </location>
</feature>
<feature type="transmembrane region" description="Helical" evidence="5">
    <location>
        <begin position="106"/>
        <end position="127"/>
    </location>
</feature>
<evidence type="ECO:0000256" key="2">
    <source>
        <dbReference type="ARBA" id="ARBA00022692"/>
    </source>
</evidence>
<dbReference type="STRING" id="1408281.Epro_0040"/>
<dbReference type="InterPro" id="IPR001694">
    <property type="entry name" value="NADH_UbQ_OxRdtase_su1/FPO"/>
</dbReference>
<dbReference type="InterPro" id="IPR052561">
    <property type="entry name" value="ComplexI_Subunit1"/>
</dbReference>
<dbReference type="PROSITE" id="PS00668">
    <property type="entry name" value="COMPLEX1_ND1_2"/>
    <property type="match status" value="1"/>
</dbReference>
<organism evidence="6 7">
    <name type="scientific">Endomicrobium proavitum</name>
    <dbReference type="NCBI Taxonomy" id="1408281"/>
    <lineage>
        <taxon>Bacteria</taxon>
        <taxon>Pseudomonadati</taxon>
        <taxon>Elusimicrobiota</taxon>
        <taxon>Endomicrobiia</taxon>
        <taxon>Endomicrobiales</taxon>
        <taxon>Endomicrobiaceae</taxon>
        <taxon>Endomicrobium</taxon>
    </lineage>
</organism>
<dbReference type="PANTHER" id="PTHR43359:SF1">
    <property type="entry name" value="FORMATE HYDROGENLYASE SUBUNIT 4-RELATED"/>
    <property type="match status" value="1"/>
</dbReference>
<feature type="transmembrane region" description="Helical" evidence="5">
    <location>
        <begin position="172"/>
        <end position="194"/>
    </location>
</feature>
<gene>
    <name evidence="6" type="primary">echB</name>
    <name evidence="6" type="ORF">Epro_0040</name>
</gene>
<dbReference type="Proteomes" id="UP000035337">
    <property type="component" value="Chromosome"/>
</dbReference>
<name>A0A0G3WIU6_9BACT</name>
<evidence type="ECO:0000313" key="6">
    <source>
        <dbReference type="EMBL" id="AKL97419.1"/>
    </source>
</evidence>
<keyword evidence="7" id="KW-1185">Reference proteome</keyword>
<dbReference type="RefSeq" id="WP_052569508.1">
    <property type="nucleotide sequence ID" value="NZ_CP009498.1"/>
</dbReference>
<reference evidence="6 7" key="1">
    <citation type="submission" date="2014-09" db="EMBL/GenBank/DDBJ databases">
        <title>Complete genome sequence of Endomicrobium proavitum.</title>
        <authorList>
            <person name="Zheng H."/>
        </authorList>
    </citation>
    <scope>NUCLEOTIDE SEQUENCE [LARGE SCALE GENOMIC DNA]</scope>
    <source>
        <strain evidence="6 7">Rsa215</strain>
    </source>
</reference>
<dbReference type="InterPro" id="IPR018086">
    <property type="entry name" value="NADH_UbQ_OxRdtase_su1_CS"/>
</dbReference>
<feature type="transmembrane region" description="Helical" evidence="5">
    <location>
        <begin position="256"/>
        <end position="281"/>
    </location>
</feature>
<dbReference type="EMBL" id="CP009498">
    <property type="protein sequence ID" value="AKL97419.1"/>
    <property type="molecule type" value="Genomic_DNA"/>
</dbReference>
<keyword evidence="4 5" id="KW-0472">Membrane</keyword>
<evidence type="ECO:0000313" key="7">
    <source>
        <dbReference type="Proteomes" id="UP000035337"/>
    </source>
</evidence>
<dbReference type="OrthoDB" id="9803734at2"/>
<feature type="transmembrane region" description="Helical" evidence="5">
    <location>
        <begin position="6"/>
        <end position="31"/>
    </location>
</feature>
<feature type="transmembrane region" description="Helical" evidence="5">
    <location>
        <begin position="71"/>
        <end position="94"/>
    </location>
</feature>
<evidence type="ECO:0000256" key="3">
    <source>
        <dbReference type="ARBA" id="ARBA00022989"/>
    </source>
</evidence>
<dbReference type="PANTHER" id="PTHR43359">
    <property type="entry name" value="FORMATE HYDROGENLYASE SUBUNIT 4"/>
    <property type="match status" value="1"/>
</dbReference>
<protein>
    <submittedName>
        <fullName evidence="6">NADH dehydrogenase subunit H, ech hydrogenase subunit B</fullName>
    </submittedName>
</protein>
<comment type="subcellular location">
    <subcellularLocation>
        <location evidence="1">Membrane</location>
        <topology evidence="1">Multi-pass membrane protein</topology>
    </subcellularLocation>
</comment>
<sequence>MTLYLLHTLFYIFIFPGLLFLLVLSLAAEYVDRKLYARMQTRVGPPWFQPFADLIKLLSKELIIPENADKFIFKTLPLAACTAAATAFLFIPAWTPKSLFSFNGDIVAVFYILTIPTLTYALGGWYSRSLYSLIGATRVLTQLFSYEVPLMMAVLAPGILAGSWTFSEVISFYSAHGWLFLVNIIGLAVAIVAVQGKLEKVPFDIPEAETEIVGGAFTEYTGPLYAYFRLAMNIQTISAAALISAVFLPFGYNLVLWQGLLVFLAKVLAIIIILAIGRTIFARIRMDQMVKFCWKYLTPFALLQILINIILKTAVK</sequence>
<dbReference type="KEGG" id="epo:Epro_0040"/>
<dbReference type="AlphaFoldDB" id="A0A0G3WIU6"/>
<keyword evidence="2 5" id="KW-0812">Transmembrane</keyword>
<accession>A0A0G3WIU6</accession>